<proteinExistence type="predicted"/>
<reference evidence="1" key="1">
    <citation type="journal article" date="2020" name="Nature">
        <title>Giant virus diversity and host interactions through global metagenomics.</title>
        <authorList>
            <person name="Schulz F."/>
            <person name="Roux S."/>
            <person name="Paez-Espino D."/>
            <person name="Jungbluth S."/>
            <person name="Walsh D.A."/>
            <person name="Denef V.J."/>
            <person name="McMahon K.D."/>
            <person name="Konstantinidis K.T."/>
            <person name="Eloe-Fadrosh E.A."/>
            <person name="Kyrpides N.C."/>
            <person name="Woyke T."/>
        </authorList>
    </citation>
    <scope>NUCLEOTIDE SEQUENCE</scope>
    <source>
        <strain evidence="1">GVMAG-M-3300009155-2</strain>
    </source>
</reference>
<protein>
    <submittedName>
        <fullName evidence="1">Uncharacterized protein</fullName>
    </submittedName>
</protein>
<dbReference type="EMBL" id="MN738917">
    <property type="protein sequence ID" value="QHT31332.1"/>
    <property type="molecule type" value="Genomic_DNA"/>
</dbReference>
<dbReference type="AlphaFoldDB" id="A0A6C0ERI2"/>
<evidence type="ECO:0000313" key="1">
    <source>
        <dbReference type="EMBL" id="QHT31332.1"/>
    </source>
</evidence>
<sequence length="117" mass="13533">MTSISNNNEISMPPSPPFIGDTQFLGGEFRYIKNSHERTMLVTAYKAIQMTESWDFIKKDIESFTFSEDKIVDLISNKIVELGYCGHSGCSFGYTMRRMQYIARNGENEFMKKYISQ</sequence>
<accession>A0A6C0ERI2</accession>
<name>A0A6C0ERI2_9ZZZZ</name>
<organism evidence="1">
    <name type="scientific">viral metagenome</name>
    <dbReference type="NCBI Taxonomy" id="1070528"/>
    <lineage>
        <taxon>unclassified sequences</taxon>
        <taxon>metagenomes</taxon>
        <taxon>organismal metagenomes</taxon>
    </lineage>
</organism>